<evidence type="ECO:0000313" key="1">
    <source>
        <dbReference type="EMBL" id="TSB45240.1"/>
    </source>
</evidence>
<dbReference type="Proteomes" id="UP000318521">
    <property type="component" value="Unassembled WGS sequence"/>
</dbReference>
<name>A0A553ZUS3_9BACI</name>
<dbReference type="Pfam" id="PF04134">
    <property type="entry name" value="DCC1-like"/>
    <property type="match status" value="1"/>
</dbReference>
<protein>
    <submittedName>
        <fullName evidence="1">Thiol-disulfide oxidoreductase DCC family protein</fullName>
    </submittedName>
</protein>
<comment type="caution">
    <text evidence="1">The sequence shown here is derived from an EMBL/GenBank/DDBJ whole genome shotgun (WGS) entry which is preliminary data.</text>
</comment>
<gene>
    <name evidence="1" type="ORF">FN960_17395</name>
</gene>
<evidence type="ECO:0000313" key="2">
    <source>
        <dbReference type="Proteomes" id="UP000318521"/>
    </source>
</evidence>
<dbReference type="EMBL" id="VLXZ01000013">
    <property type="protein sequence ID" value="TSB45240.1"/>
    <property type="molecule type" value="Genomic_DNA"/>
</dbReference>
<reference evidence="1 2" key="1">
    <citation type="submission" date="2019-07" db="EMBL/GenBank/DDBJ databases">
        <authorList>
            <person name="Park Y.J."/>
            <person name="Jeong S.E."/>
            <person name="Jung H.S."/>
        </authorList>
    </citation>
    <scope>NUCLEOTIDE SEQUENCE [LARGE SCALE GENOMIC DNA]</scope>
    <source>
        <strain evidence="2">P16(2019)</strain>
    </source>
</reference>
<organism evidence="1 2">
    <name type="scientific">Alkalicoccobacillus porphyridii</name>
    <dbReference type="NCBI Taxonomy" id="2597270"/>
    <lineage>
        <taxon>Bacteria</taxon>
        <taxon>Bacillati</taxon>
        <taxon>Bacillota</taxon>
        <taxon>Bacilli</taxon>
        <taxon>Bacillales</taxon>
        <taxon>Bacillaceae</taxon>
        <taxon>Alkalicoccobacillus</taxon>
    </lineage>
</organism>
<dbReference type="InterPro" id="IPR007263">
    <property type="entry name" value="DCC1-like"/>
</dbReference>
<dbReference type="PANTHER" id="PTHR33639">
    <property type="entry name" value="THIOL-DISULFIDE OXIDOREDUCTASE DCC"/>
    <property type="match status" value="1"/>
</dbReference>
<accession>A0A553ZUS3</accession>
<dbReference type="InterPro" id="IPR052927">
    <property type="entry name" value="DCC_oxidoreductase"/>
</dbReference>
<proteinExistence type="predicted"/>
<dbReference type="PANTHER" id="PTHR33639:SF2">
    <property type="entry name" value="DUF393 DOMAIN-CONTAINING PROTEIN"/>
    <property type="match status" value="1"/>
</dbReference>
<sequence>MNEIRGVILFDGVCNLCNNAVDFIIKRDHQRYYHFASLQSEKGKELLEKHGVSAEIDSIVVIENERAYIHDQAVLKIIPKLPFGWRVFLIAYAFPPTWRHKLYKWLARNRYRLFGKKESCRLPTQEEKELFL</sequence>
<keyword evidence="2" id="KW-1185">Reference proteome</keyword>
<dbReference type="RefSeq" id="WP_143850135.1">
    <property type="nucleotide sequence ID" value="NZ_VLXZ01000013.1"/>
</dbReference>
<dbReference type="AlphaFoldDB" id="A0A553ZUS3"/>
<dbReference type="OrthoDB" id="9785438at2"/>
<dbReference type="GO" id="GO:0015035">
    <property type="term" value="F:protein-disulfide reductase activity"/>
    <property type="evidence" value="ECO:0007669"/>
    <property type="project" value="InterPro"/>
</dbReference>